<evidence type="ECO:0000313" key="2">
    <source>
        <dbReference type="EMBL" id="KAF3516728.1"/>
    </source>
</evidence>
<accession>A0ABQ7ARQ2</accession>
<proteinExistence type="predicted"/>
<feature type="region of interest" description="Disordered" evidence="1">
    <location>
        <begin position="24"/>
        <end position="52"/>
    </location>
</feature>
<evidence type="ECO:0000313" key="3">
    <source>
        <dbReference type="Proteomes" id="UP000266723"/>
    </source>
</evidence>
<sequence length="160" mass="18417">MDAIEGKDEETNIIISPSKFSVLAEVKEDETGEEESEDKEEGEIEEEEPIADEQKVDLKQKDVVKTVRVRTGTSLKLSRQIPTRFNMPRKHKKARRWVQEEKFLCVCLLETRVQRDNYEICVGEALPGWASIANYEFNPLGRIWFCWSEGVTVTKVHSSA</sequence>
<organism evidence="2 3">
    <name type="scientific">Brassica cretica</name>
    <name type="common">Mustard</name>
    <dbReference type="NCBI Taxonomy" id="69181"/>
    <lineage>
        <taxon>Eukaryota</taxon>
        <taxon>Viridiplantae</taxon>
        <taxon>Streptophyta</taxon>
        <taxon>Embryophyta</taxon>
        <taxon>Tracheophyta</taxon>
        <taxon>Spermatophyta</taxon>
        <taxon>Magnoliopsida</taxon>
        <taxon>eudicotyledons</taxon>
        <taxon>Gunneridae</taxon>
        <taxon>Pentapetalae</taxon>
        <taxon>rosids</taxon>
        <taxon>malvids</taxon>
        <taxon>Brassicales</taxon>
        <taxon>Brassicaceae</taxon>
        <taxon>Brassiceae</taxon>
        <taxon>Brassica</taxon>
    </lineage>
</organism>
<reference evidence="2 3" key="1">
    <citation type="journal article" date="2020" name="BMC Genomics">
        <title>Intraspecific diversification of the crop wild relative Brassica cretica Lam. using demographic model selection.</title>
        <authorList>
            <person name="Kioukis A."/>
            <person name="Michalopoulou V.A."/>
            <person name="Briers L."/>
            <person name="Pirintsos S."/>
            <person name="Studholme D.J."/>
            <person name="Pavlidis P."/>
            <person name="Sarris P.F."/>
        </authorList>
    </citation>
    <scope>NUCLEOTIDE SEQUENCE [LARGE SCALE GENOMIC DNA]</scope>
    <source>
        <strain evidence="3">cv. PFS-1207/04</strain>
    </source>
</reference>
<protein>
    <submittedName>
        <fullName evidence="2">Uncharacterized protein</fullName>
    </submittedName>
</protein>
<feature type="compositionally biased region" description="Acidic residues" evidence="1">
    <location>
        <begin position="27"/>
        <end position="51"/>
    </location>
</feature>
<evidence type="ECO:0000256" key="1">
    <source>
        <dbReference type="SAM" id="MobiDB-lite"/>
    </source>
</evidence>
<dbReference type="Proteomes" id="UP000266723">
    <property type="component" value="Unassembled WGS sequence"/>
</dbReference>
<gene>
    <name evidence="2" type="ORF">DY000_02063335</name>
</gene>
<keyword evidence="3" id="KW-1185">Reference proteome</keyword>
<dbReference type="EMBL" id="QGKV02001556">
    <property type="protein sequence ID" value="KAF3516728.1"/>
    <property type="molecule type" value="Genomic_DNA"/>
</dbReference>
<name>A0ABQ7ARQ2_BRACR</name>
<comment type="caution">
    <text evidence="2">The sequence shown here is derived from an EMBL/GenBank/DDBJ whole genome shotgun (WGS) entry which is preliminary data.</text>
</comment>